<comment type="caution">
    <text evidence="1">The sequence shown here is derived from an EMBL/GenBank/DDBJ whole genome shotgun (WGS) entry which is preliminary data.</text>
</comment>
<organism evidence="1 2">
    <name type="scientific">Paramuricea clavata</name>
    <name type="common">Red gorgonian</name>
    <name type="synonym">Violescent sea-whip</name>
    <dbReference type="NCBI Taxonomy" id="317549"/>
    <lineage>
        <taxon>Eukaryota</taxon>
        <taxon>Metazoa</taxon>
        <taxon>Cnidaria</taxon>
        <taxon>Anthozoa</taxon>
        <taxon>Octocorallia</taxon>
        <taxon>Malacalcyonacea</taxon>
        <taxon>Plexauridae</taxon>
        <taxon>Paramuricea</taxon>
    </lineage>
</organism>
<evidence type="ECO:0000313" key="1">
    <source>
        <dbReference type="EMBL" id="CAB4027996.1"/>
    </source>
</evidence>
<dbReference type="Proteomes" id="UP001152795">
    <property type="component" value="Unassembled WGS sequence"/>
</dbReference>
<proteinExistence type="predicted"/>
<sequence length="136" mass="15609">MGYVDDHIHLTLATDSHATVDQLAESLHNNLRLNNNRTVRVRYNDREIESFTDAARQMSFLPTLPEAAEVMRRVLRNETPQPDTPEEEDVGLISSVDITALDEVTPRQCERIVRRSLARNGLEAREARDPRDNEME</sequence>
<dbReference type="EMBL" id="CACRXK020015175">
    <property type="protein sequence ID" value="CAB4027996.1"/>
    <property type="molecule type" value="Genomic_DNA"/>
</dbReference>
<dbReference type="AlphaFoldDB" id="A0A7D9L8P2"/>
<gene>
    <name evidence="1" type="ORF">PACLA_8A015260</name>
</gene>
<protein>
    <submittedName>
        <fullName evidence="1">Uncharacterized protein</fullName>
    </submittedName>
</protein>
<name>A0A7D9L8P2_PARCT</name>
<evidence type="ECO:0000313" key="2">
    <source>
        <dbReference type="Proteomes" id="UP001152795"/>
    </source>
</evidence>
<reference evidence="1" key="1">
    <citation type="submission" date="2020-04" db="EMBL/GenBank/DDBJ databases">
        <authorList>
            <person name="Alioto T."/>
            <person name="Alioto T."/>
            <person name="Gomez Garrido J."/>
        </authorList>
    </citation>
    <scope>NUCLEOTIDE SEQUENCE</scope>
    <source>
        <strain evidence="1">A484AB</strain>
    </source>
</reference>
<accession>A0A7D9L8P2</accession>
<keyword evidence="2" id="KW-1185">Reference proteome</keyword>